<evidence type="ECO:0000256" key="3">
    <source>
        <dbReference type="ARBA" id="ARBA00023125"/>
    </source>
</evidence>
<evidence type="ECO:0000313" key="5">
    <source>
        <dbReference type="EMBL" id="KRL89445.1"/>
    </source>
</evidence>
<evidence type="ECO:0000256" key="4">
    <source>
        <dbReference type="ARBA" id="ARBA00023163"/>
    </source>
</evidence>
<dbReference type="PIRSF" id="PIRSF019455">
    <property type="entry name" value="CopR_AtkY"/>
    <property type="match status" value="1"/>
</dbReference>
<comment type="caution">
    <text evidence="5">The sequence shown here is derived from an EMBL/GenBank/DDBJ whole genome shotgun (WGS) entry which is preliminary data.</text>
</comment>
<organism evidence="5 6">
    <name type="scientific">Lactobacillus kalixensis DSM 16043</name>
    <dbReference type="NCBI Taxonomy" id="1423763"/>
    <lineage>
        <taxon>Bacteria</taxon>
        <taxon>Bacillati</taxon>
        <taxon>Bacillota</taxon>
        <taxon>Bacilli</taxon>
        <taxon>Lactobacillales</taxon>
        <taxon>Lactobacillaceae</taxon>
        <taxon>Lactobacillus</taxon>
    </lineage>
</organism>
<accession>A0A0R1UFI9</accession>
<keyword evidence="2" id="KW-0805">Transcription regulation</keyword>
<dbReference type="PATRIC" id="fig|1423763.3.peg.814"/>
<dbReference type="Gene3D" id="1.10.10.10">
    <property type="entry name" value="Winged helix-like DNA-binding domain superfamily/Winged helix DNA-binding domain"/>
    <property type="match status" value="1"/>
</dbReference>
<evidence type="ECO:0000256" key="2">
    <source>
        <dbReference type="ARBA" id="ARBA00023015"/>
    </source>
</evidence>
<keyword evidence="6" id="KW-1185">Reference proteome</keyword>
<proteinExistence type="inferred from homology"/>
<dbReference type="InterPro" id="IPR014071">
    <property type="entry name" value="Cu_transp_CopY/TcrY"/>
</dbReference>
<dbReference type="OrthoDB" id="1849040at2"/>
<dbReference type="InterPro" id="IPR005650">
    <property type="entry name" value="BlaI_family"/>
</dbReference>
<evidence type="ECO:0000313" key="6">
    <source>
        <dbReference type="Proteomes" id="UP000051036"/>
    </source>
</evidence>
<dbReference type="AlphaFoldDB" id="A0A0R1UFI9"/>
<dbReference type="Pfam" id="PF03965">
    <property type="entry name" value="Penicillinase_R"/>
    <property type="match status" value="1"/>
</dbReference>
<dbReference type="STRING" id="1423763.FC46_GL000804"/>
<dbReference type="InterPro" id="IPR036390">
    <property type="entry name" value="WH_DNA-bd_sf"/>
</dbReference>
<dbReference type="RefSeq" id="WP_057799189.1">
    <property type="nucleotide sequence ID" value="NZ_AZFM01000023.1"/>
</dbReference>
<gene>
    <name evidence="5" type="ORF">FC46_GL000804</name>
</gene>
<name>A0A0R1UFI9_9LACO</name>
<dbReference type="GO" id="GO:0045892">
    <property type="term" value="P:negative regulation of DNA-templated transcription"/>
    <property type="evidence" value="ECO:0007669"/>
    <property type="project" value="InterPro"/>
</dbReference>
<dbReference type="InterPro" id="IPR036388">
    <property type="entry name" value="WH-like_DNA-bd_sf"/>
</dbReference>
<dbReference type="NCBIfam" id="TIGR02698">
    <property type="entry name" value="CopY_TcrY"/>
    <property type="match status" value="1"/>
</dbReference>
<reference evidence="5 6" key="1">
    <citation type="journal article" date="2015" name="Genome Announc.">
        <title>Expanding the biotechnology potential of lactobacilli through comparative genomics of 213 strains and associated genera.</title>
        <authorList>
            <person name="Sun Z."/>
            <person name="Harris H.M."/>
            <person name="McCann A."/>
            <person name="Guo C."/>
            <person name="Argimon S."/>
            <person name="Zhang W."/>
            <person name="Yang X."/>
            <person name="Jeffery I.B."/>
            <person name="Cooney J.C."/>
            <person name="Kagawa T.F."/>
            <person name="Liu W."/>
            <person name="Song Y."/>
            <person name="Salvetti E."/>
            <person name="Wrobel A."/>
            <person name="Rasinkangas P."/>
            <person name="Parkhill J."/>
            <person name="Rea M.C."/>
            <person name="O'Sullivan O."/>
            <person name="Ritari J."/>
            <person name="Douillard F.P."/>
            <person name="Paul Ross R."/>
            <person name="Yang R."/>
            <person name="Briner A.E."/>
            <person name="Felis G.E."/>
            <person name="de Vos W.M."/>
            <person name="Barrangou R."/>
            <person name="Klaenhammer T.R."/>
            <person name="Caufield P.W."/>
            <person name="Cui Y."/>
            <person name="Zhang H."/>
            <person name="O'Toole P.W."/>
        </authorList>
    </citation>
    <scope>NUCLEOTIDE SEQUENCE [LARGE SCALE GENOMIC DNA]</scope>
    <source>
        <strain evidence="5 6">DSM 16043</strain>
    </source>
</reference>
<protein>
    <submittedName>
        <fullName evidence="5">Transcriptional regulator</fullName>
    </submittedName>
</protein>
<keyword evidence="4" id="KW-0804">Transcription</keyword>
<dbReference type="Proteomes" id="UP000051036">
    <property type="component" value="Unassembled WGS sequence"/>
</dbReference>
<keyword evidence="3" id="KW-0238">DNA-binding</keyword>
<comment type="similarity">
    <text evidence="1">Belongs to the BlaI transcriptional regulatory family.</text>
</comment>
<dbReference type="GO" id="GO:0003677">
    <property type="term" value="F:DNA binding"/>
    <property type="evidence" value="ECO:0007669"/>
    <property type="project" value="UniProtKB-KW"/>
</dbReference>
<evidence type="ECO:0000256" key="1">
    <source>
        <dbReference type="ARBA" id="ARBA00011046"/>
    </source>
</evidence>
<dbReference type="EMBL" id="AZFM01000023">
    <property type="protein sequence ID" value="KRL89445.1"/>
    <property type="molecule type" value="Genomic_DNA"/>
</dbReference>
<sequence>MLQSQTKENMISDAEWEVMRIVWTLGDTRTSQVIEELQPKMGWTESTIKTLLRRLVQKGLLKTEKDGRRFIYTATVSQTDMMYNAARELLDRMCDMHKGEVILKLLHDSPISKSDLEKIQTEVNTKEKTAPEMVPCNCLMKSEHIC</sequence>
<dbReference type="SUPFAM" id="SSF46785">
    <property type="entry name" value="Winged helix' DNA-binding domain"/>
    <property type="match status" value="1"/>
</dbReference>